<dbReference type="GeneID" id="55614918"/>
<name>A0A482IGI3_9CAUD</name>
<dbReference type="Proteomes" id="UP000294655">
    <property type="component" value="Segment"/>
</dbReference>
<dbReference type="KEGG" id="vg:55614918"/>
<dbReference type="RefSeq" id="YP_009844594.1">
    <property type="nucleotide sequence ID" value="NC_048755.1"/>
</dbReference>
<evidence type="ECO:0008006" key="3">
    <source>
        <dbReference type="Google" id="ProtNLM"/>
    </source>
</evidence>
<evidence type="ECO:0000313" key="1">
    <source>
        <dbReference type="EMBL" id="QBP06444.1"/>
    </source>
</evidence>
<protein>
    <recommendedName>
        <fullName evidence="3">DUF1737 domain-containing protein</fullName>
    </recommendedName>
</protein>
<organism evidence="1 2">
    <name type="scientific">Stenotrophomonas phage YB07</name>
    <dbReference type="NCBI Taxonomy" id="2555548"/>
    <lineage>
        <taxon>Viruses</taxon>
        <taxon>Duplodnaviria</taxon>
        <taxon>Heunggongvirae</taxon>
        <taxon>Uroviricota</taxon>
        <taxon>Caudoviricetes</taxon>
        <taxon>Menderavirus</taxon>
        <taxon>Menderavirus IMESM1</taxon>
    </lineage>
</organism>
<proteinExistence type="predicted"/>
<dbReference type="EMBL" id="MK580972">
    <property type="protein sequence ID" value="QBP06444.1"/>
    <property type="molecule type" value="Genomic_DNA"/>
</dbReference>
<accession>A0A482IGI3</accession>
<sequence>MDNSLSPVEYEVATGESIIDLTRAVDRLLRAGWVCQGGIFIAPGRYFQAMIKQNYFKKN</sequence>
<reference evidence="1 2" key="1">
    <citation type="submission" date="2019-02" db="EMBL/GenBank/DDBJ databases">
        <authorList>
            <person name="He Y."/>
            <person name="Shi H."/>
            <person name="Li J."/>
            <person name="Sun Y."/>
        </authorList>
    </citation>
    <scope>NUCLEOTIDE SEQUENCE [LARGE SCALE GENOMIC DNA]</scope>
</reference>
<evidence type="ECO:0000313" key="2">
    <source>
        <dbReference type="Proteomes" id="UP000294655"/>
    </source>
</evidence>